<dbReference type="InterPro" id="IPR001041">
    <property type="entry name" value="2Fe-2S_ferredoxin-type"/>
</dbReference>
<dbReference type="GO" id="GO:0051537">
    <property type="term" value="F:2 iron, 2 sulfur cluster binding"/>
    <property type="evidence" value="ECO:0007669"/>
    <property type="project" value="UniProtKB-KW"/>
</dbReference>
<dbReference type="GO" id="GO:0140647">
    <property type="term" value="P:P450-containing electron transport chain"/>
    <property type="evidence" value="ECO:0007669"/>
    <property type="project" value="InterPro"/>
</dbReference>
<comment type="cofactor">
    <cofactor evidence="6">
        <name>[2Fe-2S] cluster</name>
        <dbReference type="ChEBI" id="CHEBI:190135"/>
    </cofactor>
</comment>
<feature type="domain" description="2Fe-2S ferredoxin-type" evidence="7">
    <location>
        <begin position="2"/>
        <end position="105"/>
    </location>
</feature>
<keyword evidence="2" id="KW-0001">2Fe-2S</keyword>
<dbReference type="RefSeq" id="WP_072892934.1">
    <property type="nucleotide sequence ID" value="NZ_FQWZ01000001.1"/>
</dbReference>
<dbReference type="InterPro" id="IPR012675">
    <property type="entry name" value="Beta-grasp_dom_sf"/>
</dbReference>
<organism evidence="8 9">
    <name type="scientific">Hydrocarboniphaga daqingensis</name>
    <dbReference type="NCBI Taxonomy" id="490188"/>
    <lineage>
        <taxon>Bacteria</taxon>
        <taxon>Pseudomonadati</taxon>
        <taxon>Pseudomonadota</taxon>
        <taxon>Gammaproteobacteria</taxon>
        <taxon>Nevskiales</taxon>
        <taxon>Nevskiaceae</taxon>
        <taxon>Hydrocarboniphaga</taxon>
    </lineage>
</organism>
<proteinExistence type="inferred from homology"/>
<evidence type="ECO:0000256" key="1">
    <source>
        <dbReference type="ARBA" id="ARBA00010914"/>
    </source>
</evidence>
<accession>A0A1M5JZ37</accession>
<evidence type="ECO:0000313" key="9">
    <source>
        <dbReference type="Proteomes" id="UP000199758"/>
    </source>
</evidence>
<dbReference type="GO" id="GO:0046872">
    <property type="term" value="F:metal ion binding"/>
    <property type="evidence" value="ECO:0007669"/>
    <property type="project" value="UniProtKB-KW"/>
</dbReference>
<dbReference type="STRING" id="490188.SAMN04488068_0280"/>
<evidence type="ECO:0000256" key="4">
    <source>
        <dbReference type="ARBA" id="ARBA00023004"/>
    </source>
</evidence>
<evidence type="ECO:0000313" key="8">
    <source>
        <dbReference type="EMBL" id="SHG45816.1"/>
    </source>
</evidence>
<dbReference type="InterPro" id="IPR036010">
    <property type="entry name" value="2Fe-2S_ferredoxin-like_sf"/>
</dbReference>
<protein>
    <submittedName>
        <fullName evidence="8">Ferredoxin, 2Fe-2S</fullName>
    </submittedName>
</protein>
<evidence type="ECO:0000256" key="5">
    <source>
        <dbReference type="ARBA" id="ARBA00023014"/>
    </source>
</evidence>
<dbReference type="InterPro" id="IPR001055">
    <property type="entry name" value="Adrenodoxin-like"/>
</dbReference>
<name>A0A1M5JZ37_9GAMM</name>
<dbReference type="Proteomes" id="UP000199758">
    <property type="component" value="Unassembled WGS sequence"/>
</dbReference>
<dbReference type="Gene3D" id="3.10.20.30">
    <property type="match status" value="1"/>
</dbReference>
<dbReference type="PANTHER" id="PTHR23426:SF65">
    <property type="entry name" value="FERREDOXIN-2, MITOCHONDRIAL"/>
    <property type="match status" value="1"/>
</dbReference>
<evidence type="ECO:0000256" key="3">
    <source>
        <dbReference type="ARBA" id="ARBA00022723"/>
    </source>
</evidence>
<keyword evidence="3" id="KW-0479">Metal-binding</keyword>
<keyword evidence="4" id="KW-0408">Iron</keyword>
<sequence>MPTITFVDPAGRRHIVEAPVGKTLMQVAVDHLMPGVAGDCGGCCSCATCHAYVPSPWAEQLAPPEEDEDMMLEGVIDRRPTSRLSCQIAIVDALDGLIVELPAVAG</sequence>
<evidence type="ECO:0000259" key="7">
    <source>
        <dbReference type="PROSITE" id="PS51085"/>
    </source>
</evidence>
<dbReference type="GO" id="GO:0005829">
    <property type="term" value="C:cytosol"/>
    <property type="evidence" value="ECO:0007669"/>
    <property type="project" value="TreeGrafter"/>
</dbReference>
<dbReference type="AlphaFoldDB" id="A0A1M5JZ37"/>
<dbReference type="PRINTS" id="PR00355">
    <property type="entry name" value="ADRENODOXIN"/>
</dbReference>
<keyword evidence="9" id="KW-1185">Reference proteome</keyword>
<evidence type="ECO:0000256" key="6">
    <source>
        <dbReference type="ARBA" id="ARBA00034078"/>
    </source>
</evidence>
<dbReference type="CDD" id="cd00207">
    <property type="entry name" value="fer2"/>
    <property type="match status" value="1"/>
</dbReference>
<evidence type="ECO:0000256" key="2">
    <source>
        <dbReference type="ARBA" id="ARBA00022714"/>
    </source>
</evidence>
<dbReference type="OrthoDB" id="9799640at2"/>
<keyword evidence="5" id="KW-0411">Iron-sulfur</keyword>
<comment type="similarity">
    <text evidence="1">Belongs to the adrenodoxin/putidaredoxin family.</text>
</comment>
<gene>
    <name evidence="8" type="ORF">SAMN04488068_0280</name>
</gene>
<dbReference type="GO" id="GO:0009055">
    <property type="term" value="F:electron transfer activity"/>
    <property type="evidence" value="ECO:0007669"/>
    <property type="project" value="TreeGrafter"/>
</dbReference>
<dbReference type="PROSITE" id="PS51085">
    <property type="entry name" value="2FE2S_FER_2"/>
    <property type="match status" value="1"/>
</dbReference>
<dbReference type="PANTHER" id="PTHR23426">
    <property type="entry name" value="FERREDOXIN/ADRENODOXIN"/>
    <property type="match status" value="1"/>
</dbReference>
<dbReference type="SUPFAM" id="SSF54292">
    <property type="entry name" value="2Fe-2S ferredoxin-like"/>
    <property type="match status" value="1"/>
</dbReference>
<dbReference type="EMBL" id="FQWZ01000001">
    <property type="protein sequence ID" value="SHG45816.1"/>
    <property type="molecule type" value="Genomic_DNA"/>
</dbReference>
<reference evidence="8 9" key="1">
    <citation type="submission" date="2016-11" db="EMBL/GenBank/DDBJ databases">
        <authorList>
            <person name="Jaros S."/>
            <person name="Januszkiewicz K."/>
            <person name="Wedrychowicz H."/>
        </authorList>
    </citation>
    <scope>NUCLEOTIDE SEQUENCE [LARGE SCALE GENOMIC DNA]</scope>
    <source>
        <strain evidence="8 9">CGMCC 1.7049</strain>
    </source>
</reference>